<dbReference type="PANTHER" id="PTHR34348">
    <property type="entry name" value="SURFEIT LOCUS PROTEIN 2"/>
    <property type="match status" value="1"/>
</dbReference>
<feature type="compositionally biased region" description="Acidic residues" evidence="2">
    <location>
        <begin position="175"/>
        <end position="191"/>
    </location>
</feature>
<dbReference type="EMBL" id="JAZGQO010000001">
    <property type="protein sequence ID" value="KAK6195040.1"/>
    <property type="molecule type" value="Genomic_DNA"/>
</dbReference>
<reference evidence="3 4" key="1">
    <citation type="submission" date="2024-01" db="EMBL/GenBank/DDBJ databases">
        <title>The genome of the rayed Mediterranean limpet Patella caerulea (Linnaeus, 1758).</title>
        <authorList>
            <person name="Anh-Thu Weber A."/>
            <person name="Halstead-Nussloch G."/>
        </authorList>
    </citation>
    <scope>NUCLEOTIDE SEQUENCE [LARGE SCALE GENOMIC DNA]</scope>
    <source>
        <strain evidence="3">AATW-2023a</strain>
        <tissue evidence="3">Whole specimen</tissue>
    </source>
</reference>
<protein>
    <recommendedName>
        <fullName evidence="5">Surfeit locus protein 2</fullName>
    </recommendedName>
</protein>
<evidence type="ECO:0000256" key="1">
    <source>
        <dbReference type="SAM" id="Coils"/>
    </source>
</evidence>
<feature type="compositionally biased region" description="Basic residues" evidence="2">
    <location>
        <begin position="232"/>
        <end position="245"/>
    </location>
</feature>
<dbReference type="InterPro" id="IPR008833">
    <property type="entry name" value="Surf2"/>
</dbReference>
<dbReference type="Proteomes" id="UP001347796">
    <property type="component" value="Unassembled WGS sequence"/>
</dbReference>
<evidence type="ECO:0000256" key="2">
    <source>
        <dbReference type="SAM" id="MobiDB-lite"/>
    </source>
</evidence>
<dbReference type="Pfam" id="PF05477">
    <property type="entry name" value="SURF2"/>
    <property type="match status" value="1"/>
</dbReference>
<evidence type="ECO:0000313" key="3">
    <source>
        <dbReference type="EMBL" id="KAK6195040.1"/>
    </source>
</evidence>
<feature type="region of interest" description="Disordered" evidence="2">
    <location>
        <begin position="132"/>
        <end position="245"/>
    </location>
</feature>
<accession>A0AAN8QA47</accession>
<feature type="compositionally biased region" description="Basic residues" evidence="2">
    <location>
        <begin position="209"/>
        <end position="218"/>
    </location>
</feature>
<keyword evidence="4" id="KW-1185">Reference proteome</keyword>
<name>A0AAN8QA47_PATCE</name>
<keyword evidence="1" id="KW-0175">Coiled coil</keyword>
<dbReference type="PANTHER" id="PTHR34348:SF1">
    <property type="entry name" value="SURFEIT LOCUS PROTEIN 2"/>
    <property type="match status" value="1"/>
</dbReference>
<gene>
    <name evidence="3" type="ORF">SNE40_000556</name>
</gene>
<dbReference type="AlphaFoldDB" id="A0AAN8QA47"/>
<feature type="compositionally biased region" description="Basic and acidic residues" evidence="2">
    <location>
        <begin position="163"/>
        <end position="174"/>
    </location>
</feature>
<organism evidence="3 4">
    <name type="scientific">Patella caerulea</name>
    <name type="common">Rayed Mediterranean limpet</name>
    <dbReference type="NCBI Taxonomy" id="87958"/>
    <lineage>
        <taxon>Eukaryota</taxon>
        <taxon>Metazoa</taxon>
        <taxon>Spiralia</taxon>
        <taxon>Lophotrochozoa</taxon>
        <taxon>Mollusca</taxon>
        <taxon>Gastropoda</taxon>
        <taxon>Patellogastropoda</taxon>
        <taxon>Patelloidea</taxon>
        <taxon>Patellidae</taxon>
        <taxon>Patella</taxon>
    </lineage>
</organism>
<sequence>MASLEEHVENLDSEVVKLLKKYKELKIDKDNKKIKCSLSGHEMPCTPLAITTYVSGKKFNKLRQKKEYNYDEHKTHLVPSIKKFHLKHLYCPLTQTHVNDTPADIERHITGRKYKRALAEWKRCQEAGEKFRPFGNLKKQRPDDDDAMSNSSDLTGGGGGILDSDHETDSKKDTEEDNFSDLYPEENEEDMKDGSGSDYDFDAMDNKPKHTIKPKPIKLTKSLNGNGGKKVLPQRKKKVKRLKPS</sequence>
<proteinExistence type="predicted"/>
<feature type="coiled-coil region" evidence="1">
    <location>
        <begin position="1"/>
        <end position="28"/>
    </location>
</feature>
<comment type="caution">
    <text evidence="3">The sequence shown here is derived from an EMBL/GenBank/DDBJ whole genome shotgun (WGS) entry which is preliminary data.</text>
</comment>
<evidence type="ECO:0000313" key="4">
    <source>
        <dbReference type="Proteomes" id="UP001347796"/>
    </source>
</evidence>
<evidence type="ECO:0008006" key="5">
    <source>
        <dbReference type="Google" id="ProtNLM"/>
    </source>
</evidence>